<evidence type="ECO:0000256" key="2">
    <source>
        <dbReference type="SAM" id="SignalP"/>
    </source>
</evidence>
<feature type="chain" id="PRO_5004790749" evidence="2">
    <location>
        <begin position="18"/>
        <end position="143"/>
    </location>
</feature>
<dbReference type="KEGG" id="sod:Sant_3080"/>
<feature type="compositionally biased region" description="Polar residues" evidence="1">
    <location>
        <begin position="58"/>
        <end position="79"/>
    </location>
</feature>
<keyword evidence="2" id="KW-0732">Signal</keyword>
<dbReference type="PATRIC" id="fig|1239307.3.peg.3393"/>
<accession>W0HW56</accession>
<dbReference type="Pfam" id="PF11776">
    <property type="entry name" value="RcnB"/>
    <property type="match status" value="1"/>
</dbReference>
<reference evidence="3 4" key="1">
    <citation type="journal article" date="2014" name="Genome Biol. Evol.">
        <title>Genome degeneration and adaptation in a nascent stage of symbiosis.</title>
        <authorList>
            <person name="Oakeson K.F."/>
            <person name="Gil R."/>
            <person name="Clayton A.L."/>
            <person name="Dunn D.M."/>
            <person name="von Niederhausern A.C."/>
            <person name="Hamil C."/>
            <person name="Aoyagi A."/>
            <person name="Duval B."/>
            <person name="Baca A."/>
            <person name="Silva F.J."/>
            <person name="Vallier A."/>
            <person name="Jackson D.G."/>
            <person name="Latorre A."/>
            <person name="Weiss R.B."/>
            <person name="Heddi A."/>
            <person name="Moya A."/>
            <person name="Dale C."/>
        </authorList>
    </citation>
    <scope>NUCLEOTIDE SEQUENCE [LARGE SCALE GENOMIC DNA]</scope>
    <source>
        <strain evidence="3 4">HS1</strain>
    </source>
</reference>
<proteinExistence type="predicted"/>
<organism evidence="3 4">
    <name type="scientific">Sodalis praecaptivus</name>
    <dbReference type="NCBI Taxonomy" id="1239307"/>
    <lineage>
        <taxon>Bacteria</taxon>
        <taxon>Pseudomonadati</taxon>
        <taxon>Pseudomonadota</taxon>
        <taxon>Gammaproteobacteria</taxon>
        <taxon>Enterobacterales</taxon>
        <taxon>Bruguierivoracaceae</taxon>
        <taxon>Sodalis</taxon>
    </lineage>
</organism>
<feature type="compositionally biased region" description="Gly residues" evidence="1">
    <location>
        <begin position="39"/>
        <end position="54"/>
    </location>
</feature>
<protein>
    <submittedName>
        <fullName evidence="3">Putative integral membrane protein</fullName>
    </submittedName>
</protein>
<dbReference type="Proteomes" id="UP000019028">
    <property type="component" value="Chromosome"/>
</dbReference>
<dbReference type="InterPro" id="IPR024572">
    <property type="entry name" value="RcnB"/>
</dbReference>
<feature type="region of interest" description="Disordered" evidence="1">
    <location>
        <begin position="16"/>
        <end position="97"/>
    </location>
</feature>
<feature type="signal peptide" evidence="2">
    <location>
        <begin position="1"/>
        <end position="17"/>
    </location>
</feature>
<gene>
    <name evidence="3" type="ORF">Sant_3080</name>
</gene>
<dbReference type="HOGENOM" id="CLU_102089_0_0_6"/>
<dbReference type="Gene3D" id="3.10.450.160">
    <property type="entry name" value="inner membrane protein cigr"/>
    <property type="match status" value="1"/>
</dbReference>
<dbReference type="AlphaFoldDB" id="W0HW56"/>
<sequence length="143" mass="15303">MLFSGVLLALATAPSFAQDEQPNGGAGNGQQQRKLPQQQGGGQQQGGQPGGAPQSGGKNHNTPATHQASAQRGQPQGQRKSSHAFHQGHALPRQYRAKQYQVDDWRARGLKAPPSGHRWVRVNNDYILIAITTGVITSIITQP</sequence>
<evidence type="ECO:0000313" key="3">
    <source>
        <dbReference type="EMBL" id="AHF78086.1"/>
    </source>
</evidence>
<keyword evidence="4" id="KW-1185">Reference proteome</keyword>
<evidence type="ECO:0000256" key="1">
    <source>
        <dbReference type="SAM" id="MobiDB-lite"/>
    </source>
</evidence>
<feature type="compositionally biased region" description="Low complexity" evidence="1">
    <location>
        <begin position="29"/>
        <end position="38"/>
    </location>
</feature>
<evidence type="ECO:0000313" key="4">
    <source>
        <dbReference type="Proteomes" id="UP000019028"/>
    </source>
</evidence>
<dbReference type="EMBL" id="CP006569">
    <property type="protein sequence ID" value="AHF78086.1"/>
    <property type="molecule type" value="Genomic_DNA"/>
</dbReference>
<name>W0HW56_9GAMM</name>